<organism evidence="9 10">
    <name type="scientific">Hymenobacter jejuensis</name>
    <dbReference type="NCBI Taxonomy" id="2502781"/>
    <lineage>
        <taxon>Bacteria</taxon>
        <taxon>Pseudomonadati</taxon>
        <taxon>Bacteroidota</taxon>
        <taxon>Cytophagia</taxon>
        <taxon>Cytophagales</taxon>
        <taxon>Hymenobacteraceae</taxon>
        <taxon>Hymenobacter</taxon>
    </lineage>
</organism>
<dbReference type="Proteomes" id="UP000305398">
    <property type="component" value="Chromosome"/>
</dbReference>
<protein>
    <submittedName>
        <fullName evidence="9">RagB/SusD family nutrient uptake outer membrane protein</fullName>
    </submittedName>
</protein>
<feature type="domain" description="SusD-like N-terminal" evidence="8">
    <location>
        <begin position="88"/>
        <end position="223"/>
    </location>
</feature>
<evidence type="ECO:0000256" key="5">
    <source>
        <dbReference type="ARBA" id="ARBA00023237"/>
    </source>
</evidence>
<gene>
    <name evidence="9" type="ORF">FHG12_05910</name>
</gene>
<evidence type="ECO:0000259" key="8">
    <source>
        <dbReference type="Pfam" id="PF14322"/>
    </source>
</evidence>
<keyword evidence="4" id="KW-0472">Membrane</keyword>
<dbReference type="InterPro" id="IPR033985">
    <property type="entry name" value="SusD-like_N"/>
</dbReference>
<sequence>MTTYKTRAFAILASCLLLTTACEKDLLNQPNPNAPTTESFWKTEADALKGLTAAYSGLQLNGTYRRWIHFGYDIRSDEGFSSSPWPELQNFTKTVLTDYDFEVNRDTWANHYQAVNRANQVLSYVPAIQMNDKLKTRILAEAHFLRALNYFNLVELYGRPVLATEPSSADYRPPQAASEQEVWNLVIADLQTAKAGLDEKYTGADVGRATKGAATALLGKVYMQQRKWAEASTQFAEVMKMGYSLAPNFYDNFRHTSENNSESVFEVQFVGEYSADRDDDFAGASEALQRSQFFGLPGKGWTDGEARPWLITEFLKERTTAGKKDPRLATTLFFARSRAGYPVDPTDPVDQDQLAYDKMTLEERFKTDEYNRNRVYWRKYENDYWRDAEGYYSPINFRVIRYADVLLMQAEALNEQGQTAAAIPLINQVRARVQLAPLGSMSQSDLRTQIMHERVTELAGENTRWHDLIRWGLLDNQAGIDQLKTRDADFSLFVVGKSKYLPIPRNDVNIAQLQQNPQW</sequence>
<keyword evidence="10" id="KW-1185">Reference proteome</keyword>
<accession>A0A5B7ZXZ3</accession>
<evidence type="ECO:0000256" key="3">
    <source>
        <dbReference type="ARBA" id="ARBA00022729"/>
    </source>
</evidence>
<evidence type="ECO:0000256" key="2">
    <source>
        <dbReference type="ARBA" id="ARBA00006275"/>
    </source>
</evidence>
<reference evidence="9 10" key="1">
    <citation type="submission" date="2019-06" db="EMBL/GenBank/DDBJ databases">
        <authorList>
            <person name="Srinivasan S."/>
        </authorList>
    </citation>
    <scope>NUCLEOTIDE SEQUENCE [LARGE SCALE GENOMIC DNA]</scope>
    <source>
        <strain evidence="9 10">17J68-5</strain>
    </source>
</reference>
<dbReference type="AlphaFoldDB" id="A0A5B7ZXZ3"/>
<feature type="chain" id="PRO_5023101612" evidence="6">
    <location>
        <begin position="24"/>
        <end position="519"/>
    </location>
</feature>
<dbReference type="RefSeq" id="WP_139514849.1">
    <property type="nucleotide sequence ID" value="NZ_CP040896.1"/>
</dbReference>
<proteinExistence type="inferred from homology"/>
<comment type="subcellular location">
    <subcellularLocation>
        <location evidence="1">Cell outer membrane</location>
    </subcellularLocation>
</comment>
<feature type="domain" description="RagB/SusD" evidence="7">
    <location>
        <begin position="262"/>
        <end position="519"/>
    </location>
</feature>
<evidence type="ECO:0000256" key="4">
    <source>
        <dbReference type="ARBA" id="ARBA00023136"/>
    </source>
</evidence>
<evidence type="ECO:0000256" key="1">
    <source>
        <dbReference type="ARBA" id="ARBA00004442"/>
    </source>
</evidence>
<evidence type="ECO:0000313" key="9">
    <source>
        <dbReference type="EMBL" id="QDA59669.1"/>
    </source>
</evidence>
<dbReference type="OrthoDB" id="9792139at2"/>
<comment type="similarity">
    <text evidence="2">Belongs to the SusD family.</text>
</comment>
<dbReference type="Gene3D" id="1.25.40.390">
    <property type="match status" value="1"/>
</dbReference>
<dbReference type="Pfam" id="PF14322">
    <property type="entry name" value="SusD-like_3"/>
    <property type="match status" value="1"/>
</dbReference>
<dbReference type="SUPFAM" id="SSF48452">
    <property type="entry name" value="TPR-like"/>
    <property type="match status" value="1"/>
</dbReference>
<dbReference type="InterPro" id="IPR012944">
    <property type="entry name" value="SusD_RagB_dom"/>
</dbReference>
<dbReference type="Pfam" id="PF07980">
    <property type="entry name" value="SusD_RagB"/>
    <property type="match status" value="1"/>
</dbReference>
<dbReference type="GO" id="GO:0009279">
    <property type="term" value="C:cell outer membrane"/>
    <property type="evidence" value="ECO:0007669"/>
    <property type="project" value="UniProtKB-SubCell"/>
</dbReference>
<evidence type="ECO:0000313" key="10">
    <source>
        <dbReference type="Proteomes" id="UP000305398"/>
    </source>
</evidence>
<dbReference type="InterPro" id="IPR011990">
    <property type="entry name" value="TPR-like_helical_dom_sf"/>
</dbReference>
<dbReference type="PROSITE" id="PS51257">
    <property type="entry name" value="PROKAR_LIPOPROTEIN"/>
    <property type="match status" value="1"/>
</dbReference>
<feature type="signal peptide" evidence="6">
    <location>
        <begin position="1"/>
        <end position="23"/>
    </location>
</feature>
<keyword evidence="5" id="KW-0998">Cell outer membrane</keyword>
<evidence type="ECO:0000256" key="6">
    <source>
        <dbReference type="SAM" id="SignalP"/>
    </source>
</evidence>
<dbReference type="EMBL" id="CP040896">
    <property type="protein sequence ID" value="QDA59669.1"/>
    <property type="molecule type" value="Genomic_DNA"/>
</dbReference>
<dbReference type="KEGG" id="hyj:FHG12_05910"/>
<keyword evidence="3 6" id="KW-0732">Signal</keyword>
<dbReference type="CDD" id="cd08977">
    <property type="entry name" value="SusD"/>
    <property type="match status" value="1"/>
</dbReference>
<name>A0A5B7ZXZ3_9BACT</name>
<evidence type="ECO:0000259" key="7">
    <source>
        <dbReference type="Pfam" id="PF07980"/>
    </source>
</evidence>